<protein>
    <recommendedName>
        <fullName evidence="4">Alpha-galactosidase</fullName>
    </recommendedName>
</protein>
<dbReference type="Proteomes" id="UP000613840">
    <property type="component" value="Unassembled WGS sequence"/>
</dbReference>
<dbReference type="InterPro" id="IPR038417">
    <property type="entry name" value="Alpga-gal_N_sf"/>
</dbReference>
<evidence type="ECO:0008006" key="4">
    <source>
        <dbReference type="Google" id="ProtNLM"/>
    </source>
</evidence>
<accession>A0A917SD31</accession>
<name>A0A917SD31_9ACTN</name>
<dbReference type="Pfam" id="PF02065">
    <property type="entry name" value="Melibiase"/>
    <property type="match status" value="1"/>
</dbReference>
<feature type="compositionally biased region" description="Basic and acidic residues" evidence="1">
    <location>
        <begin position="7"/>
        <end position="22"/>
    </location>
</feature>
<dbReference type="Gene3D" id="2.70.98.60">
    <property type="entry name" value="alpha-galactosidase from lactobacil brevis"/>
    <property type="match status" value="1"/>
</dbReference>
<feature type="region of interest" description="Disordered" evidence="1">
    <location>
        <begin position="1"/>
        <end position="22"/>
    </location>
</feature>
<comment type="caution">
    <text evidence="2">The sequence shown here is derived from an EMBL/GenBank/DDBJ whole genome shotgun (WGS) entry which is preliminary data.</text>
</comment>
<gene>
    <name evidence="2" type="ORF">GCM10011575_34530</name>
</gene>
<dbReference type="CDD" id="cd14791">
    <property type="entry name" value="GH36"/>
    <property type="match status" value="1"/>
</dbReference>
<reference evidence="2" key="1">
    <citation type="journal article" date="2014" name="Int. J. Syst. Evol. Microbiol.">
        <title>Complete genome sequence of Corynebacterium casei LMG S-19264T (=DSM 44701T), isolated from a smear-ripened cheese.</title>
        <authorList>
            <consortium name="US DOE Joint Genome Institute (JGI-PGF)"/>
            <person name="Walter F."/>
            <person name="Albersmeier A."/>
            <person name="Kalinowski J."/>
            <person name="Ruckert C."/>
        </authorList>
    </citation>
    <scope>NUCLEOTIDE SEQUENCE</scope>
    <source>
        <strain evidence="2">CGMCC 4.7306</strain>
    </source>
</reference>
<dbReference type="RefSeq" id="WP_188896616.1">
    <property type="nucleotide sequence ID" value="NZ_BMMZ01000009.1"/>
</dbReference>
<keyword evidence="3" id="KW-1185">Reference proteome</keyword>
<dbReference type="SUPFAM" id="SSF51445">
    <property type="entry name" value="(Trans)glycosidases"/>
    <property type="match status" value="1"/>
</dbReference>
<dbReference type="InterPro" id="IPR017853">
    <property type="entry name" value="GH"/>
</dbReference>
<evidence type="ECO:0000313" key="3">
    <source>
        <dbReference type="Proteomes" id="UP000613840"/>
    </source>
</evidence>
<dbReference type="GO" id="GO:0016052">
    <property type="term" value="P:carbohydrate catabolic process"/>
    <property type="evidence" value="ECO:0007669"/>
    <property type="project" value="InterPro"/>
</dbReference>
<organism evidence="2 3">
    <name type="scientific">Microlunatus endophyticus</name>
    <dbReference type="NCBI Taxonomy" id="1716077"/>
    <lineage>
        <taxon>Bacteria</taxon>
        <taxon>Bacillati</taxon>
        <taxon>Actinomycetota</taxon>
        <taxon>Actinomycetes</taxon>
        <taxon>Propionibacteriales</taxon>
        <taxon>Propionibacteriaceae</taxon>
        <taxon>Microlunatus</taxon>
    </lineage>
</organism>
<reference evidence="2" key="2">
    <citation type="submission" date="2020-09" db="EMBL/GenBank/DDBJ databases">
        <authorList>
            <person name="Sun Q."/>
            <person name="Zhou Y."/>
        </authorList>
    </citation>
    <scope>NUCLEOTIDE SEQUENCE</scope>
    <source>
        <strain evidence="2">CGMCC 4.7306</strain>
    </source>
</reference>
<dbReference type="EMBL" id="BMMZ01000009">
    <property type="protein sequence ID" value="GGL73265.1"/>
    <property type="molecule type" value="Genomic_DNA"/>
</dbReference>
<sequence length="595" mass="65298">MIMPPELKSDRRTAVSVRREGDHARTFATTATEPGTDDASGLVLGSVVVDNVIGIDGFTSSWGLEYQPIRLPVTEPSGLEVTTGRSTQGAIPWLRLTTPEGVVIITIHWSGNWRLDTRPDGRGAVTVTAELPARGQEVAGGEALPDVSIAWGPEQRSASAALARHLAANAPSGPPALTEWNHWWPYEDAEITEDVFLANASIAAELGLEVAVLDAGWFGRSDAGSDWYAERGDWDHVNTERFPHGLAWLANQTRRRGIDFGIWIEAEAVGEQATIAARRPELMATADDQSLGYVCLGSPQGREHVLSSVLELIETTTARWIKWDFNLDPGSGCTRSDHGHGPDDGLAQHYLGLYQTLDWIRAAHPETILEACSSGGLRIDPGLAAHVDAFFLSDPDWTEHHLTCLWGAAQLLPARQLLHWPQSEWRGEHRFQKVDYSGTLITRAQFDTKIRAGLLHRLGLSIRLTELRPDLRERLAEHIAGYREHIRPLVETGVIIPLTDQPLREEKGHRQPAFQLTTGDDHLIAGFRLPPTGDWDPIIPYGLAGERTYDVRLLDGSTVNDLGQRTGEQLATEGLSAGDPAETSALWLLSPVQPV</sequence>
<dbReference type="PRINTS" id="PR00743">
    <property type="entry name" value="GLHYDRLASE36"/>
</dbReference>
<evidence type="ECO:0000256" key="1">
    <source>
        <dbReference type="SAM" id="MobiDB-lite"/>
    </source>
</evidence>
<dbReference type="GO" id="GO:0004557">
    <property type="term" value="F:alpha-galactosidase activity"/>
    <property type="evidence" value="ECO:0007669"/>
    <property type="project" value="InterPro"/>
</dbReference>
<evidence type="ECO:0000313" key="2">
    <source>
        <dbReference type="EMBL" id="GGL73265.1"/>
    </source>
</evidence>
<dbReference type="InterPro" id="IPR002252">
    <property type="entry name" value="Glyco_hydro_36"/>
</dbReference>
<dbReference type="AlphaFoldDB" id="A0A917SD31"/>
<proteinExistence type="predicted"/>
<dbReference type="Gene3D" id="3.20.20.70">
    <property type="entry name" value="Aldolase class I"/>
    <property type="match status" value="1"/>
</dbReference>
<dbReference type="InterPro" id="IPR013785">
    <property type="entry name" value="Aldolase_TIM"/>
</dbReference>